<dbReference type="KEGG" id="dmr:Deima_0409"/>
<dbReference type="STRING" id="709986.Deima_0409"/>
<dbReference type="Pfam" id="PF03704">
    <property type="entry name" value="BTAD"/>
    <property type="match status" value="1"/>
</dbReference>
<organism evidence="2 3">
    <name type="scientific">Deinococcus maricopensis (strain DSM 21211 / LMG 22137 / NRRL B-23946 / LB-34)</name>
    <dbReference type="NCBI Taxonomy" id="709986"/>
    <lineage>
        <taxon>Bacteria</taxon>
        <taxon>Thermotogati</taxon>
        <taxon>Deinococcota</taxon>
        <taxon>Deinococci</taxon>
        <taxon>Deinococcales</taxon>
        <taxon>Deinococcaceae</taxon>
        <taxon>Deinococcus</taxon>
    </lineage>
</organism>
<feature type="domain" description="Bacterial transcriptional activator" evidence="1">
    <location>
        <begin position="98"/>
        <end position="239"/>
    </location>
</feature>
<dbReference type="RefSeq" id="WP_013555574.1">
    <property type="nucleotide sequence ID" value="NC_014958.1"/>
</dbReference>
<reference evidence="2 3" key="1">
    <citation type="journal article" date="2011" name="Stand. Genomic Sci.">
        <title>Complete genome sequence of Deinococcus maricopensis type strain (LB-34).</title>
        <authorList>
            <person name="Pukall R."/>
            <person name="Zeytun A."/>
            <person name="Lucas S."/>
            <person name="Lapidus A."/>
            <person name="Hammon N."/>
            <person name="Deshpande S."/>
            <person name="Nolan M."/>
            <person name="Cheng J.F."/>
            <person name="Pitluck S."/>
            <person name="Liolios K."/>
            <person name="Pagani I."/>
            <person name="Mikhailova N."/>
            <person name="Ivanova N."/>
            <person name="Mavromatis K."/>
            <person name="Pati A."/>
            <person name="Tapia R."/>
            <person name="Han C."/>
            <person name="Goodwin L."/>
            <person name="Chen A."/>
            <person name="Palaniappan K."/>
            <person name="Land M."/>
            <person name="Hauser L."/>
            <person name="Chang Y.J."/>
            <person name="Jeffries C.D."/>
            <person name="Brambilla E.M."/>
            <person name="Rohde M."/>
            <person name="Goker M."/>
            <person name="Detter J.C."/>
            <person name="Woyke T."/>
            <person name="Bristow J."/>
            <person name="Eisen J.A."/>
            <person name="Markowitz V."/>
            <person name="Hugenholtz P."/>
            <person name="Kyrpides N.C."/>
            <person name="Klenk H.P."/>
        </authorList>
    </citation>
    <scope>NUCLEOTIDE SEQUENCE [LARGE SCALE GENOMIC DNA]</scope>
    <source>
        <strain evidence="3">DSM 21211 / LMG 22137 / NRRL B-23946 / LB-34</strain>
    </source>
</reference>
<dbReference type="SMART" id="SM01043">
    <property type="entry name" value="BTAD"/>
    <property type="match status" value="1"/>
</dbReference>
<dbReference type="HOGENOM" id="CLU_004665_3_1_0"/>
<dbReference type="Proteomes" id="UP000008635">
    <property type="component" value="Chromosome"/>
</dbReference>
<gene>
    <name evidence="2" type="ordered locus">Deima_0409</name>
</gene>
<dbReference type="eggNOG" id="COG3629">
    <property type="taxonomic scope" value="Bacteria"/>
</dbReference>
<name>E8U4T0_DEIML</name>
<sequence>MTALTVRALGHADVLHDAQPIKWGAESARDLVFYLLSSPDGRHREEIIEALWHADPDARTGNRFRVALHRARTALGGTDTIVEAHGRYRLADDVLRASDIYRMYEALEEADRAEGDARAFALNRAIEAYGGAFLPHVQAEWAHAAREEHCAAYVRARLERSLLHCEHLHCDLAVQDLTAALKTDPFIGENHHQKLMTCLTVVEDKYAATEHYRRFAKFLHDDLGDTPMPETRALAERVKTGEHICVRGASGAPAPARAHRCPLTPDGQCHGTYAQLLQLL</sequence>
<dbReference type="SUPFAM" id="SSF48452">
    <property type="entry name" value="TPR-like"/>
    <property type="match status" value="1"/>
</dbReference>
<evidence type="ECO:0000313" key="2">
    <source>
        <dbReference type="EMBL" id="ADV66069.1"/>
    </source>
</evidence>
<dbReference type="PANTHER" id="PTHR35807">
    <property type="entry name" value="TRANSCRIPTIONAL REGULATOR REDD-RELATED"/>
    <property type="match status" value="1"/>
</dbReference>
<dbReference type="Gene3D" id="1.25.40.10">
    <property type="entry name" value="Tetratricopeptide repeat domain"/>
    <property type="match status" value="1"/>
</dbReference>
<dbReference type="OrthoDB" id="58925at2"/>
<proteinExistence type="predicted"/>
<dbReference type="InterPro" id="IPR005158">
    <property type="entry name" value="BTAD"/>
</dbReference>
<reference evidence="3" key="2">
    <citation type="submission" date="2011-01" db="EMBL/GenBank/DDBJ databases">
        <title>The complete genome of Deinococcus maricopensis DSM 21211.</title>
        <authorList>
            <consortium name="US DOE Joint Genome Institute (JGI-PGF)"/>
            <person name="Lucas S."/>
            <person name="Copeland A."/>
            <person name="Lapidus A."/>
            <person name="Goodwin L."/>
            <person name="Pitluck S."/>
            <person name="Kyrpides N."/>
            <person name="Mavromatis K."/>
            <person name="Pagani I."/>
            <person name="Ivanova N."/>
            <person name="Ovchinnikova G."/>
            <person name="Zeytun A."/>
            <person name="Detter J.C."/>
            <person name="Han C."/>
            <person name="Land M."/>
            <person name="Hauser L."/>
            <person name="Markowitz V."/>
            <person name="Cheng J.-F."/>
            <person name="Hugenholtz P."/>
            <person name="Woyke T."/>
            <person name="Wu D."/>
            <person name="Pukall R."/>
            <person name="Gehrich-Schroeter G."/>
            <person name="Brambilla E."/>
            <person name="Klenk H.-P."/>
            <person name="Eisen J.A."/>
        </authorList>
    </citation>
    <scope>NUCLEOTIDE SEQUENCE [LARGE SCALE GENOMIC DNA]</scope>
    <source>
        <strain evidence="3">DSM 21211 / LMG 22137 / NRRL B-23946 / LB-34</strain>
    </source>
</reference>
<accession>E8U4T0</accession>
<keyword evidence="3" id="KW-1185">Reference proteome</keyword>
<protein>
    <submittedName>
        <fullName evidence="2">Transcriptional regulator, SARP family</fullName>
    </submittedName>
</protein>
<dbReference type="EMBL" id="CP002454">
    <property type="protein sequence ID" value="ADV66069.1"/>
    <property type="molecule type" value="Genomic_DNA"/>
</dbReference>
<dbReference type="InterPro" id="IPR011990">
    <property type="entry name" value="TPR-like_helical_dom_sf"/>
</dbReference>
<dbReference type="AlphaFoldDB" id="E8U4T0"/>
<dbReference type="InterPro" id="IPR051677">
    <property type="entry name" value="AfsR-DnrI-RedD_regulator"/>
</dbReference>
<evidence type="ECO:0000259" key="1">
    <source>
        <dbReference type="SMART" id="SM01043"/>
    </source>
</evidence>
<evidence type="ECO:0000313" key="3">
    <source>
        <dbReference type="Proteomes" id="UP000008635"/>
    </source>
</evidence>